<evidence type="ECO:0000256" key="1">
    <source>
        <dbReference type="SAM" id="MobiDB-lite"/>
    </source>
</evidence>
<dbReference type="EMBL" id="LKCW01000051">
    <property type="protein sequence ID" value="KPM42313.1"/>
    <property type="molecule type" value="Genomic_DNA"/>
</dbReference>
<gene>
    <name evidence="3" type="ORF">AK830_g4241</name>
</gene>
<proteinExistence type="predicted"/>
<protein>
    <recommendedName>
        <fullName evidence="2">HNH nuclease domain-containing protein</fullName>
    </recommendedName>
</protein>
<sequence length="503" mass="56988">MPLYLRRRIDDLSLFGDGMATHMTKTVRIFHPGYGTIPISSDTQPPSRDALISMPAFDDGGIHYDTIHTACGILAGNRWDGYFSLDRDGRTRVQPPEDGILRERCYFFCLPPSSEHSASTSTSASASTTNSTDPYPVVPRFRDWRFPHCKLPPLWERLRAQLKAGEVETATRNCIFTNYAHAIEGAHLVPKLQSEWFNSNSMADYGQMPSFSTDPINASTNAVYLRRDIHKMFDERTLCFVPKISHSEETELALRIQEEDDENNDQVDGSRHASLRNRHQHQDCNEASRTEPSSSILSTTAPKPQPAPLIVGHVFLSTKSEQLRRLWHNREVHDGVRAASLECLFARFAWTIFCPTIFREFLLMAKEPRILLVWNDDLGKHRVEKTAPDKCKLAFNAARSRSESPTKRQRAAGDGDEDENIWSDPLDEPRDHYEDASSDTDSGYRGALELSEMDDIGLVVSSPDEQDPGRGRTRKRKHEQSYSDAIQTDDKHRGIKRISLGTT</sequence>
<feature type="region of interest" description="Disordered" evidence="1">
    <location>
        <begin position="394"/>
        <end position="503"/>
    </location>
</feature>
<dbReference type="OrthoDB" id="2142759at2759"/>
<feature type="region of interest" description="Disordered" evidence="1">
    <location>
        <begin position="257"/>
        <end position="305"/>
    </location>
</feature>
<evidence type="ECO:0000313" key="4">
    <source>
        <dbReference type="Proteomes" id="UP000050424"/>
    </source>
</evidence>
<evidence type="ECO:0000259" key="2">
    <source>
        <dbReference type="Pfam" id="PF13391"/>
    </source>
</evidence>
<evidence type="ECO:0000313" key="3">
    <source>
        <dbReference type="EMBL" id="KPM42313.1"/>
    </source>
</evidence>
<feature type="domain" description="HNH nuclease" evidence="2">
    <location>
        <begin position="174"/>
        <end position="241"/>
    </location>
</feature>
<accession>A0A0P7AWF4</accession>
<feature type="compositionally biased region" description="Polar residues" evidence="1">
    <location>
        <begin position="290"/>
        <end position="302"/>
    </location>
</feature>
<dbReference type="Proteomes" id="UP000050424">
    <property type="component" value="Unassembled WGS sequence"/>
</dbReference>
<organism evidence="3 4">
    <name type="scientific">Neonectria ditissima</name>
    <dbReference type="NCBI Taxonomy" id="78410"/>
    <lineage>
        <taxon>Eukaryota</taxon>
        <taxon>Fungi</taxon>
        <taxon>Dikarya</taxon>
        <taxon>Ascomycota</taxon>
        <taxon>Pezizomycotina</taxon>
        <taxon>Sordariomycetes</taxon>
        <taxon>Hypocreomycetidae</taxon>
        <taxon>Hypocreales</taxon>
        <taxon>Nectriaceae</taxon>
        <taxon>Neonectria</taxon>
    </lineage>
</organism>
<feature type="compositionally biased region" description="Basic and acidic residues" evidence="1">
    <location>
        <begin position="280"/>
        <end position="289"/>
    </location>
</feature>
<keyword evidence="4" id="KW-1185">Reference proteome</keyword>
<name>A0A0P7AWF4_9HYPO</name>
<dbReference type="AlphaFoldDB" id="A0A0P7AWF4"/>
<reference evidence="3 4" key="1">
    <citation type="submission" date="2015-09" db="EMBL/GenBank/DDBJ databases">
        <title>Draft genome of a European isolate of the apple canker pathogen Neonectria ditissima.</title>
        <authorList>
            <person name="Gomez-Cortecero A."/>
            <person name="Harrison R.J."/>
            <person name="Armitage A.D."/>
        </authorList>
    </citation>
    <scope>NUCLEOTIDE SEQUENCE [LARGE SCALE GENOMIC DNA]</scope>
    <source>
        <strain evidence="3 4">R09/05</strain>
    </source>
</reference>
<dbReference type="InterPro" id="IPR003615">
    <property type="entry name" value="HNH_nuc"/>
</dbReference>
<dbReference type="Pfam" id="PF13391">
    <property type="entry name" value="HNH_2"/>
    <property type="match status" value="1"/>
</dbReference>
<comment type="caution">
    <text evidence="3">The sequence shown here is derived from an EMBL/GenBank/DDBJ whole genome shotgun (WGS) entry which is preliminary data.</text>
</comment>